<sequence length="505" mass="56695">MQQPGARLRCDPTDYAKRQLEKKERAKEIREQRQRGVFCDEHTFIPKVNSRTRNHLTPPGSREEIDRNMAHRGHGSNNYQDMNGPSSYGNDALDNLSLRYPKKDPSTPQQQMASLNMTPLDPEHDTLFREVKRATGREIEDLPIRKTLAPPRAGNHTGPCLRNSSCGCPKCGGSDITSYNNFQQTPIRRREPRCISATDPYRENNSYAMATPNEMGNSLMLLKSKMSHRKTRSAPTNQASLFVEKNTPSPVIHSARQPSYTNLPRDTPTPPPRQSVAPRRAPVQAAPAPTSARKTPLRHVDENSRYPPPISSGFNLAQELDEYADGSEQMEQCQNCNRSFNIASFQKHQKVCAKVFSEHRKVFNMTAKRLEGTEAEKIAKEAKAKAKSSGVNGRKTPLSATEQPIKVKAAADWKQKSEMFRNAMKASRDVSQALKEGKELPPVVPSAPDPSLIQCEYCSRRFNEKAAERHINFCREKSQRDSIKANAKRAPVAKPGSRAATSRKR</sequence>
<evidence type="ECO:0000256" key="2">
    <source>
        <dbReference type="ARBA" id="ARBA00022737"/>
    </source>
</evidence>
<keyword evidence="1" id="KW-0479">Metal-binding</keyword>
<evidence type="ECO:0000256" key="3">
    <source>
        <dbReference type="ARBA" id="ARBA00022771"/>
    </source>
</evidence>
<dbReference type="InterPro" id="IPR049899">
    <property type="entry name" value="Znf_C2HC_C3H"/>
</dbReference>
<feature type="compositionally biased region" description="Low complexity" evidence="6">
    <location>
        <begin position="276"/>
        <end position="289"/>
    </location>
</feature>
<protein>
    <recommendedName>
        <fullName evidence="7">C2HC/C3H-type domain-containing protein</fullName>
    </recommendedName>
</protein>
<dbReference type="Proteomes" id="UP000198211">
    <property type="component" value="Unassembled WGS sequence"/>
</dbReference>
<feature type="region of interest" description="Disordered" evidence="6">
    <location>
        <begin position="246"/>
        <end position="314"/>
    </location>
</feature>
<feature type="domain" description="C2HC/C3H-type" evidence="7">
    <location>
        <begin position="451"/>
        <end position="480"/>
    </location>
</feature>
<keyword evidence="2" id="KW-0677">Repeat</keyword>
<dbReference type="PANTHER" id="PTHR13555">
    <property type="entry name" value="C2H2 ZINC FINGER CGI-62-RELATED"/>
    <property type="match status" value="1"/>
</dbReference>
<evidence type="ECO:0000313" key="9">
    <source>
        <dbReference type="Proteomes" id="UP000198211"/>
    </source>
</evidence>
<feature type="domain" description="C2HC/C3H-type" evidence="7">
    <location>
        <begin position="329"/>
        <end position="358"/>
    </location>
</feature>
<feature type="compositionally biased region" description="Polar residues" evidence="6">
    <location>
        <begin position="106"/>
        <end position="117"/>
    </location>
</feature>
<gene>
    <name evidence="8" type="ORF">PHMEG_00024394</name>
</gene>
<comment type="caution">
    <text evidence="8">The sequence shown here is derived from an EMBL/GenBank/DDBJ whole genome shotgun (WGS) entry which is preliminary data.</text>
</comment>
<dbReference type="InterPro" id="IPR026319">
    <property type="entry name" value="ZC2HC1A/B-like"/>
</dbReference>
<evidence type="ECO:0000256" key="5">
    <source>
        <dbReference type="PROSITE-ProRule" id="PRU01371"/>
    </source>
</evidence>
<dbReference type="Pfam" id="PF13913">
    <property type="entry name" value="zf-C2HC_2"/>
    <property type="match status" value="2"/>
</dbReference>
<name>A0A225VES8_9STRA</name>
<feature type="compositionally biased region" description="Polar residues" evidence="6">
    <location>
        <begin position="75"/>
        <end position="89"/>
    </location>
</feature>
<evidence type="ECO:0000256" key="6">
    <source>
        <dbReference type="SAM" id="MobiDB-lite"/>
    </source>
</evidence>
<evidence type="ECO:0000256" key="1">
    <source>
        <dbReference type="ARBA" id="ARBA00022723"/>
    </source>
</evidence>
<dbReference type="GO" id="GO:0008270">
    <property type="term" value="F:zinc ion binding"/>
    <property type="evidence" value="ECO:0007669"/>
    <property type="project" value="UniProtKB-KW"/>
</dbReference>
<dbReference type="EMBL" id="NBNE01005313">
    <property type="protein sequence ID" value="OWZ03812.1"/>
    <property type="molecule type" value="Genomic_DNA"/>
</dbReference>
<proteinExistence type="predicted"/>
<feature type="region of interest" description="Disordered" evidence="6">
    <location>
        <begin position="477"/>
        <end position="505"/>
    </location>
</feature>
<feature type="region of interest" description="Disordered" evidence="6">
    <location>
        <begin position="49"/>
        <end position="121"/>
    </location>
</feature>
<accession>A0A225VES8</accession>
<dbReference type="PANTHER" id="PTHR13555:SF36">
    <property type="entry name" value="ZINC FINGER C2HC DOMAIN-CONTAINING PROTEIN 1B"/>
    <property type="match status" value="1"/>
</dbReference>
<keyword evidence="3 5" id="KW-0863">Zinc-finger</keyword>
<organism evidence="8 9">
    <name type="scientific">Phytophthora megakarya</name>
    <dbReference type="NCBI Taxonomy" id="4795"/>
    <lineage>
        <taxon>Eukaryota</taxon>
        <taxon>Sar</taxon>
        <taxon>Stramenopiles</taxon>
        <taxon>Oomycota</taxon>
        <taxon>Peronosporomycetes</taxon>
        <taxon>Peronosporales</taxon>
        <taxon>Peronosporaceae</taxon>
        <taxon>Phytophthora</taxon>
    </lineage>
</organism>
<keyword evidence="4" id="KW-0862">Zinc</keyword>
<evidence type="ECO:0000313" key="8">
    <source>
        <dbReference type="EMBL" id="OWZ03812.1"/>
    </source>
</evidence>
<reference evidence="9" key="1">
    <citation type="submission" date="2017-03" db="EMBL/GenBank/DDBJ databases">
        <title>Phytopthora megakarya and P. palmivora, two closely related causual agents of cacao black pod achieved similar genome size and gene model numbers by different mechanisms.</title>
        <authorList>
            <person name="Ali S."/>
            <person name="Shao J."/>
            <person name="Larry D.J."/>
            <person name="Kronmiller B."/>
            <person name="Shen D."/>
            <person name="Strem M.D."/>
            <person name="Melnick R.L."/>
            <person name="Guiltinan M.J."/>
            <person name="Tyler B.M."/>
            <person name="Meinhardt L.W."/>
            <person name="Bailey B.A."/>
        </authorList>
    </citation>
    <scope>NUCLEOTIDE SEQUENCE [LARGE SCALE GENOMIC DNA]</scope>
    <source>
        <strain evidence="9">zdho120</strain>
    </source>
</reference>
<dbReference type="AlphaFoldDB" id="A0A225VES8"/>
<keyword evidence="9" id="KW-1185">Reference proteome</keyword>
<evidence type="ECO:0000259" key="7">
    <source>
        <dbReference type="PROSITE" id="PS52027"/>
    </source>
</evidence>
<dbReference type="OrthoDB" id="10066537at2759"/>
<evidence type="ECO:0000256" key="4">
    <source>
        <dbReference type="ARBA" id="ARBA00022833"/>
    </source>
</evidence>
<dbReference type="PROSITE" id="PS52027">
    <property type="entry name" value="ZF_C2HC_C3H"/>
    <property type="match status" value="2"/>
</dbReference>